<keyword evidence="2" id="KW-1185">Reference proteome</keyword>
<evidence type="ECO:0000313" key="2">
    <source>
        <dbReference type="Proteomes" id="UP000274822"/>
    </source>
</evidence>
<gene>
    <name evidence="1" type="ORF">BC938DRAFT_484312</name>
</gene>
<dbReference type="Proteomes" id="UP000274822">
    <property type="component" value="Unassembled WGS sequence"/>
</dbReference>
<accession>A0A433QA92</accession>
<sequence>MRRTYIGDTCLRYCQPLTIEPVLPFTSAIHGSDHGQTRLHLHKYGSVIKVDCLFASVRRLLGENPAIAQSTQLGPSYRQQLHQLRRAPTAPRVPQ</sequence>
<protein>
    <submittedName>
        <fullName evidence="1">Uncharacterized protein</fullName>
    </submittedName>
</protein>
<organism evidence="1 2">
    <name type="scientific">Jimgerdemannia flammicorona</name>
    <dbReference type="NCBI Taxonomy" id="994334"/>
    <lineage>
        <taxon>Eukaryota</taxon>
        <taxon>Fungi</taxon>
        <taxon>Fungi incertae sedis</taxon>
        <taxon>Mucoromycota</taxon>
        <taxon>Mucoromycotina</taxon>
        <taxon>Endogonomycetes</taxon>
        <taxon>Endogonales</taxon>
        <taxon>Endogonaceae</taxon>
        <taxon>Jimgerdemannia</taxon>
    </lineage>
</organism>
<proteinExistence type="predicted"/>
<evidence type="ECO:0000313" key="1">
    <source>
        <dbReference type="EMBL" id="RUS26649.1"/>
    </source>
</evidence>
<dbReference type="AlphaFoldDB" id="A0A433QA92"/>
<dbReference type="EMBL" id="RBNJ01009976">
    <property type="protein sequence ID" value="RUS26649.1"/>
    <property type="molecule type" value="Genomic_DNA"/>
</dbReference>
<name>A0A433QA92_9FUNG</name>
<reference evidence="1 2" key="1">
    <citation type="journal article" date="2018" name="New Phytol.">
        <title>Phylogenomics of Endogonaceae and evolution of mycorrhizas within Mucoromycota.</title>
        <authorList>
            <person name="Chang Y."/>
            <person name="Desiro A."/>
            <person name="Na H."/>
            <person name="Sandor L."/>
            <person name="Lipzen A."/>
            <person name="Clum A."/>
            <person name="Barry K."/>
            <person name="Grigoriev I.V."/>
            <person name="Martin F.M."/>
            <person name="Stajich J.E."/>
            <person name="Smith M.E."/>
            <person name="Bonito G."/>
            <person name="Spatafora J.W."/>
        </authorList>
    </citation>
    <scope>NUCLEOTIDE SEQUENCE [LARGE SCALE GENOMIC DNA]</scope>
    <source>
        <strain evidence="1 2">AD002</strain>
    </source>
</reference>
<comment type="caution">
    <text evidence="1">The sequence shown here is derived from an EMBL/GenBank/DDBJ whole genome shotgun (WGS) entry which is preliminary data.</text>
</comment>